<reference evidence="2" key="1">
    <citation type="submission" date="2020-02" db="EMBL/GenBank/DDBJ databases">
        <authorList>
            <person name="Scholz U."/>
            <person name="Mascher M."/>
            <person name="Fiebig A."/>
        </authorList>
    </citation>
    <scope>NUCLEOTIDE SEQUENCE</scope>
</reference>
<dbReference type="GO" id="GO:0016567">
    <property type="term" value="P:protein ubiquitination"/>
    <property type="evidence" value="ECO:0007669"/>
    <property type="project" value="UniProtKB-UniPathway"/>
</dbReference>
<evidence type="ECO:0000313" key="3">
    <source>
        <dbReference type="Proteomes" id="UP000663760"/>
    </source>
</evidence>
<dbReference type="EMBL" id="LR743589">
    <property type="protein sequence ID" value="CAA2616682.1"/>
    <property type="molecule type" value="Genomic_DNA"/>
</dbReference>
<dbReference type="PANTHER" id="PTHR31060">
    <property type="entry name" value="OSJNBA0011J08.25 PROTEIN-RELATED"/>
    <property type="match status" value="1"/>
</dbReference>
<dbReference type="PANTHER" id="PTHR31060:SF30">
    <property type="entry name" value="OS07G0668800 PROTEIN"/>
    <property type="match status" value="1"/>
</dbReference>
<dbReference type="AlphaFoldDB" id="A0A7I8K460"/>
<dbReference type="Proteomes" id="UP000663760">
    <property type="component" value="Chromosome 2"/>
</dbReference>
<dbReference type="InterPro" id="IPR038920">
    <property type="entry name" value="At3g05675-like"/>
</dbReference>
<organism evidence="2 3">
    <name type="scientific">Spirodela intermedia</name>
    <name type="common">Intermediate duckweed</name>
    <dbReference type="NCBI Taxonomy" id="51605"/>
    <lineage>
        <taxon>Eukaryota</taxon>
        <taxon>Viridiplantae</taxon>
        <taxon>Streptophyta</taxon>
        <taxon>Embryophyta</taxon>
        <taxon>Tracheophyta</taxon>
        <taxon>Spermatophyta</taxon>
        <taxon>Magnoliopsida</taxon>
        <taxon>Liliopsida</taxon>
        <taxon>Araceae</taxon>
        <taxon>Lemnoideae</taxon>
        <taxon>Spirodela</taxon>
    </lineage>
</organism>
<accession>A0A7I8K460</accession>
<keyword evidence="3" id="KW-1185">Reference proteome</keyword>
<evidence type="ECO:0000313" key="2">
    <source>
        <dbReference type="EMBL" id="CAA7391928.1"/>
    </source>
</evidence>
<sequence>MAQACMDYLEAVPWDEGEEEEILRSVLGLGAKYSQILSRLQPVDPGMVSNLFISAVSFSTSPQPTAMDEVKHTAQEQLEYMLTEDDDSPIVAADDGLVMARVKESVGDLLAQLDAILAMNSQLIEARALQSLLSDVSWACQILSKMEMMRDLVWYWAERSVSIAAAIEGLPPGSSKLEAMLQAVEIVLKVLEAIGYGNVILPAVGRLCVVRAWLPFVQRMRPLVELGGGADEEAVAAKVDCEMWQSLESAFVLTLLTLPSGDLAGILTSWLRAEQVQYPDLTEVFEVWCYRSKAARRRFGLAGSPSRAPR</sequence>
<evidence type="ECO:0000313" key="1">
    <source>
        <dbReference type="EMBL" id="CAA2616682.1"/>
    </source>
</evidence>
<protein>
    <submittedName>
        <fullName evidence="2">Uncharacterized protein</fullName>
    </submittedName>
</protein>
<dbReference type="OrthoDB" id="1883777at2759"/>
<gene>
    <name evidence="1" type="ORF">SI7747_02002897</name>
    <name evidence="2" type="ORF">SI8410_02003127</name>
</gene>
<dbReference type="EMBL" id="LR746265">
    <property type="protein sequence ID" value="CAA7391928.1"/>
    <property type="molecule type" value="Genomic_DNA"/>
</dbReference>
<name>A0A7I8K460_SPIIN</name>
<dbReference type="UniPathway" id="UPA00143"/>
<proteinExistence type="predicted"/>